<dbReference type="AlphaFoldDB" id="A0A087UEZ4"/>
<keyword evidence="2" id="KW-1185">Reference proteome</keyword>
<dbReference type="EMBL" id="KK119522">
    <property type="protein sequence ID" value="KFM75933.1"/>
    <property type="molecule type" value="Genomic_DNA"/>
</dbReference>
<proteinExistence type="predicted"/>
<accession>A0A087UEZ4</accession>
<organism evidence="1 2">
    <name type="scientific">Stegodyphus mimosarum</name>
    <name type="common">African social velvet spider</name>
    <dbReference type="NCBI Taxonomy" id="407821"/>
    <lineage>
        <taxon>Eukaryota</taxon>
        <taxon>Metazoa</taxon>
        <taxon>Ecdysozoa</taxon>
        <taxon>Arthropoda</taxon>
        <taxon>Chelicerata</taxon>
        <taxon>Arachnida</taxon>
        <taxon>Araneae</taxon>
        <taxon>Araneomorphae</taxon>
        <taxon>Entelegynae</taxon>
        <taxon>Eresoidea</taxon>
        <taxon>Eresidae</taxon>
        <taxon>Stegodyphus</taxon>
    </lineage>
</organism>
<gene>
    <name evidence="1" type="ORF">X975_01017</name>
</gene>
<protein>
    <submittedName>
        <fullName evidence="1">Uncharacterized protein</fullName>
    </submittedName>
</protein>
<dbReference type="Proteomes" id="UP000054359">
    <property type="component" value="Unassembled WGS sequence"/>
</dbReference>
<name>A0A087UEZ4_STEMI</name>
<dbReference type="OrthoDB" id="4843387at2759"/>
<evidence type="ECO:0000313" key="1">
    <source>
        <dbReference type="EMBL" id="KFM75933.1"/>
    </source>
</evidence>
<feature type="non-terminal residue" evidence="1">
    <location>
        <position position="54"/>
    </location>
</feature>
<reference evidence="1 2" key="1">
    <citation type="submission" date="2013-11" db="EMBL/GenBank/DDBJ databases">
        <title>Genome sequencing of Stegodyphus mimosarum.</title>
        <authorList>
            <person name="Bechsgaard J."/>
        </authorList>
    </citation>
    <scope>NUCLEOTIDE SEQUENCE [LARGE SCALE GENOMIC DNA]</scope>
</reference>
<sequence>MNTRAYIYDILDAYLHPYAEAIADDFLLQDDKVRLHKARIVDDYLQQPKVQRME</sequence>
<evidence type="ECO:0000313" key="2">
    <source>
        <dbReference type="Proteomes" id="UP000054359"/>
    </source>
</evidence>